<dbReference type="Proteomes" id="UP001148662">
    <property type="component" value="Unassembled WGS sequence"/>
</dbReference>
<evidence type="ECO:0000313" key="2">
    <source>
        <dbReference type="Proteomes" id="UP001148662"/>
    </source>
</evidence>
<name>A0ACC1T6L2_9APHY</name>
<protein>
    <submittedName>
        <fullName evidence="1">Uncharacterized protein</fullName>
    </submittedName>
</protein>
<evidence type="ECO:0000313" key="1">
    <source>
        <dbReference type="EMBL" id="KAJ3554255.1"/>
    </source>
</evidence>
<accession>A0ACC1T6L2</accession>
<keyword evidence="2" id="KW-1185">Reference proteome</keyword>
<dbReference type="EMBL" id="JANHOG010000448">
    <property type="protein sequence ID" value="KAJ3554255.1"/>
    <property type="molecule type" value="Genomic_DNA"/>
</dbReference>
<organism evidence="1 2">
    <name type="scientific">Phlebia brevispora</name>
    <dbReference type="NCBI Taxonomy" id="194682"/>
    <lineage>
        <taxon>Eukaryota</taxon>
        <taxon>Fungi</taxon>
        <taxon>Dikarya</taxon>
        <taxon>Basidiomycota</taxon>
        <taxon>Agaricomycotina</taxon>
        <taxon>Agaricomycetes</taxon>
        <taxon>Polyporales</taxon>
        <taxon>Meruliaceae</taxon>
        <taxon>Phlebia</taxon>
    </lineage>
</organism>
<gene>
    <name evidence="1" type="ORF">NM688_g3205</name>
</gene>
<sequence>MDSWLSLVKFSCSRESSGSSSRWELPHVNPAAAERASTSRAGSKEDQSQPAEAAPVPSPFPTPVSSAKLWP</sequence>
<proteinExistence type="predicted"/>
<reference evidence="1" key="1">
    <citation type="submission" date="2022-07" db="EMBL/GenBank/DDBJ databases">
        <title>Genome Sequence of Phlebia brevispora.</title>
        <authorList>
            <person name="Buettner E."/>
        </authorList>
    </citation>
    <scope>NUCLEOTIDE SEQUENCE</scope>
    <source>
        <strain evidence="1">MPL23</strain>
    </source>
</reference>
<comment type="caution">
    <text evidence="1">The sequence shown here is derived from an EMBL/GenBank/DDBJ whole genome shotgun (WGS) entry which is preliminary data.</text>
</comment>